<evidence type="ECO:0000256" key="6">
    <source>
        <dbReference type="ARBA" id="ARBA00009541"/>
    </source>
</evidence>
<dbReference type="CDD" id="cd00429">
    <property type="entry name" value="RPE"/>
    <property type="match status" value="1"/>
</dbReference>
<dbReference type="HOGENOM" id="CLU_054856_2_1_0"/>
<feature type="binding site" evidence="10 13">
    <location>
        <position position="170"/>
    </location>
    <ligand>
        <name>a divalent metal cation</name>
        <dbReference type="ChEBI" id="CHEBI:60240"/>
    </ligand>
</feature>
<evidence type="ECO:0000256" key="12">
    <source>
        <dbReference type="PIRSR" id="PIRSR001461-1"/>
    </source>
</evidence>
<dbReference type="PROSITE" id="PS01085">
    <property type="entry name" value="RIBUL_P_3_EPIMER_1"/>
    <property type="match status" value="1"/>
</dbReference>
<reference evidence="16" key="1">
    <citation type="submission" date="2009-09" db="EMBL/GenBank/DDBJ databases">
        <title>The complete chromosome of Sebaldella termitidis ATCC 33386.</title>
        <authorList>
            <consortium name="US DOE Joint Genome Institute (JGI-PGF)"/>
            <person name="Lucas S."/>
            <person name="Copeland A."/>
            <person name="Lapidus A."/>
            <person name="Glavina del Rio T."/>
            <person name="Dalin E."/>
            <person name="Tice H."/>
            <person name="Bruce D."/>
            <person name="Goodwin L."/>
            <person name="Pitluck S."/>
            <person name="Kyrpides N."/>
            <person name="Mavromatis K."/>
            <person name="Ivanova N."/>
            <person name="Mikhailova N."/>
            <person name="Sims D."/>
            <person name="Meincke L."/>
            <person name="Brettin T."/>
            <person name="Detter J.C."/>
            <person name="Han C."/>
            <person name="Larimer F."/>
            <person name="Land M."/>
            <person name="Hauser L."/>
            <person name="Markowitz V."/>
            <person name="Cheng J.F."/>
            <person name="Hugenholtz P."/>
            <person name="Woyke T."/>
            <person name="Wu D."/>
            <person name="Eisen J.A."/>
        </authorList>
    </citation>
    <scope>NUCLEOTIDE SEQUENCE [LARGE SCALE GENOMIC DNA]</scope>
    <source>
        <strain evidence="16">ATCC 33386 / NCTC 11300</strain>
    </source>
</reference>
<sequence>MIKVAPSVLAADFSILKEELVSLEKAGADYIHLDIMDGNFVPNISFGAPVIKELRKCSKLVFDVHLMVEMPERYIEDFVNAGADIITVHVESTKHLDRTIELIKSYGIKAGVTLNPATPVESLKYIINKVDMVLVMSVNPGFGGQSFIEYSLDKIKEIKNMRPDVDIEVDGGITDITAKRVIEAGANVLVAGSYVFNGDYKEKIDSLRGGK</sequence>
<accession>D1AJL0</accession>
<proteinExistence type="inferred from homology"/>
<dbReference type="HAMAP" id="MF_02227">
    <property type="entry name" value="RPE"/>
    <property type="match status" value="1"/>
</dbReference>
<comment type="pathway">
    <text evidence="10">Carbohydrate degradation.</text>
</comment>
<evidence type="ECO:0000256" key="2">
    <source>
        <dbReference type="ARBA" id="ARBA00001936"/>
    </source>
</evidence>
<feature type="active site" description="Proton acceptor" evidence="10 12">
    <location>
        <position position="34"/>
    </location>
</feature>
<dbReference type="Proteomes" id="UP000000845">
    <property type="component" value="Chromosome"/>
</dbReference>
<keyword evidence="8 10" id="KW-0479">Metal-binding</keyword>
<feature type="binding site" evidence="10">
    <location>
        <begin position="170"/>
        <end position="172"/>
    </location>
    <ligand>
        <name>substrate</name>
    </ligand>
</feature>
<dbReference type="GO" id="GO:0004750">
    <property type="term" value="F:D-ribulose-phosphate 3-epimerase activity"/>
    <property type="evidence" value="ECO:0007669"/>
    <property type="project" value="UniProtKB-UniRule"/>
</dbReference>
<dbReference type="RefSeq" id="WP_012861492.1">
    <property type="nucleotide sequence ID" value="NC_013517.1"/>
</dbReference>
<dbReference type="InterPro" id="IPR000056">
    <property type="entry name" value="Ribul_P_3_epim-like"/>
</dbReference>
<comment type="cofactor">
    <cofactor evidence="2">
        <name>Mn(2+)</name>
        <dbReference type="ChEBI" id="CHEBI:29035"/>
    </cofactor>
</comment>
<dbReference type="InterPro" id="IPR011060">
    <property type="entry name" value="RibuloseP-bd_barrel"/>
</dbReference>
<dbReference type="GO" id="GO:0046872">
    <property type="term" value="F:metal ion binding"/>
    <property type="evidence" value="ECO:0007669"/>
    <property type="project" value="UniProtKB-UniRule"/>
</dbReference>
<evidence type="ECO:0000256" key="1">
    <source>
        <dbReference type="ARBA" id="ARBA00001782"/>
    </source>
</evidence>
<feature type="binding site" evidence="10 14">
    <location>
        <begin position="141"/>
        <end position="144"/>
    </location>
    <ligand>
        <name>substrate</name>
    </ligand>
</feature>
<feature type="active site" description="Proton donor" evidence="10 12">
    <location>
        <position position="170"/>
    </location>
</feature>
<comment type="function">
    <text evidence="10">Catalyzes the reversible epimerization of D-ribulose 5-phosphate to D-xylulose 5-phosphate.</text>
</comment>
<dbReference type="Pfam" id="PF00834">
    <property type="entry name" value="Ribul_P_3_epim"/>
    <property type="match status" value="1"/>
</dbReference>
<dbReference type="GO" id="GO:0005737">
    <property type="term" value="C:cytoplasm"/>
    <property type="evidence" value="ECO:0007669"/>
    <property type="project" value="UniProtKB-ARBA"/>
</dbReference>
<evidence type="ECO:0000256" key="4">
    <source>
        <dbReference type="ARBA" id="ARBA00001947"/>
    </source>
</evidence>
<dbReference type="EMBL" id="CP001739">
    <property type="protein sequence ID" value="ACZ08898.1"/>
    <property type="molecule type" value="Genomic_DNA"/>
</dbReference>
<evidence type="ECO:0000256" key="14">
    <source>
        <dbReference type="PIRSR" id="PIRSR001461-3"/>
    </source>
</evidence>
<evidence type="ECO:0000313" key="15">
    <source>
        <dbReference type="EMBL" id="ACZ08898.1"/>
    </source>
</evidence>
<dbReference type="InterPro" id="IPR013785">
    <property type="entry name" value="Aldolase_TIM"/>
</dbReference>
<comment type="cofactor">
    <cofactor evidence="5">
        <name>Fe(2+)</name>
        <dbReference type="ChEBI" id="CHEBI:29033"/>
    </cofactor>
</comment>
<dbReference type="AlphaFoldDB" id="D1AJL0"/>
<keyword evidence="13" id="KW-0862">Zinc</keyword>
<dbReference type="GO" id="GO:0006098">
    <property type="term" value="P:pentose-phosphate shunt"/>
    <property type="evidence" value="ECO:0007669"/>
    <property type="project" value="UniProtKB-UniRule"/>
</dbReference>
<keyword evidence="13" id="KW-0464">Manganese</keyword>
<comment type="cofactor">
    <cofactor evidence="4">
        <name>Zn(2+)</name>
        <dbReference type="ChEBI" id="CHEBI:29105"/>
    </cofactor>
</comment>
<dbReference type="EC" id="5.1.3.1" evidence="7 10"/>
<keyword evidence="10 11" id="KW-0119">Carbohydrate metabolism</keyword>
<comment type="cofactor">
    <cofactor evidence="3">
        <name>Co(2+)</name>
        <dbReference type="ChEBI" id="CHEBI:48828"/>
    </cofactor>
</comment>
<dbReference type="InterPro" id="IPR026019">
    <property type="entry name" value="Ribul_P_3_epim"/>
</dbReference>
<dbReference type="Gene3D" id="3.20.20.70">
    <property type="entry name" value="Aldolase class I"/>
    <property type="match status" value="1"/>
</dbReference>
<evidence type="ECO:0000256" key="10">
    <source>
        <dbReference type="HAMAP-Rule" id="MF_02227"/>
    </source>
</evidence>
<feature type="binding site" evidence="10 13">
    <location>
        <position position="65"/>
    </location>
    <ligand>
        <name>a divalent metal cation</name>
        <dbReference type="ChEBI" id="CHEBI:60240"/>
    </ligand>
</feature>
<dbReference type="KEGG" id="str:Sterm_2043"/>
<evidence type="ECO:0000256" key="3">
    <source>
        <dbReference type="ARBA" id="ARBA00001941"/>
    </source>
</evidence>
<dbReference type="NCBIfam" id="NF004076">
    <property type="entry name" value="PRK05581.1-4"/>
    <property type="match status" value="1"/>
</dbReference>
<comment type="similarity">
    <text evidence="6 10 11">Belongs to the ribulose-phosphate 3-epimerase family.</text>
</comment>
<evidence type="ECO:0000256" key="5">
    <source>
        <dbReference type="ARBA" id="ARBA00001954"/>
    </source>
</evidence>
<reference evidence="15 16" key="2">
    <citation type="journal article" date="2010" name="Stand. Genomic Sci.">
        <title>Complete genome sequence of Sebaldella termitidis type strain (NCTC 11300).</title>
        <authorList>
            <person name="Harmon-Smith M."/>
            <person name="Celia L."/>
            <person name="Chertkov O."/>
            <person name="Lapidus A."/>
            <person name="Copeland A."/>
            <person name="Glavina Del Rio T."/>
            <person name="Nolan M."/>
            <person name="Lucas S."/>
            <person name="Tice H."/>
            <person name="Cheng J.F."/>
            <person name="Han C."/>
            <person name="Detter J.C."/>
            <person name="Bruce D."/>
            <person name="Goodwin L."/>
            <person name="Pitluck S."/>
            <person name="Pati A."/>
            <person name="Liolios K."/>
            <person name="Ivanova N."/>
            <person name="Mavromatis K."/>
            <person name="Mikhailova N."/>
            <person name="Chen A."/>
            <person name="Palaniappan K."/>
            <person name="Land M."/>
            <person name="Hauser L."/>
            <person name="Chang Y.J."/>
            <person name="Jeffries C.D."/>
            <person name="Brettin T."/>
            <person name="Goker M."/>
            <person name="Beck B."/>
            <person name="Bristow J."/>
            <person name="Eisen J.A."/>
            <person name="Markowitz V."/>
            <person name="Hugenholtz P."/>
            <person name="Kyrpides N.C."/>
            <person name="Klenk H.P."/>
            <person name="Chen F."/>
        </authorList>
    </citation>
    <scope>NUCLEOTIDE SEQUENCE [LARGE SCALE GENOMIC DNA]</scope>
    <source>
        <strain evidence="16">ATCC 33386 / NCTC 11300</strain>
    </source>
</reference>
<gene>
    <name evidence="10" type="primary">rpe</name>
    <name evidence="15" type="ordered locus">Sterm_2043</name>
</gene>
<dbReference type="FunFam" id="3.20.20.70:FF:000004">
    <property type="entry name" value="Ribulose-phosphate 3-epimerase"/>
    <property type="match status" value="1"/>
</dbReference>
<keyword evidence="13" id="KW-0170">Cobalt</keyword>
<feature type="binding site" evidence="10 14">
    <location>
        <position position="65"/>
    </location>
    <ligand>
        <name>substrate</name>
    </ligand>
</feature>
<comment type="cofactor">
    <cofactor evidence="10 13">
        <name>a divalent metal cation</name>
        <dbReference type="ChEBI" id="CHEBI:60240"/>
    </cofactor>
    <text evidence="10 13">Binds 1 divalent metal cation per subunit.</text>
</comment>
<comment type="catalytic activity">
    <reaction evidence="1 10 11">
        <text>D-ribulose 5-phosphate = D-xylulose 5-phosphate</text>
        <dbReference type="Rhea" id="RHEA:13677"/>
        <dbReference type="ChEBI" id="CHEBI:57737"/>
        <dbReference type="ChEBI" id="CHEBI:58121"/>
        <dbReference type="EC" id="5.1.3.1"/>
    </reaction>
</comment>
<evidence type="ECO:0000256" key="11">
    <source>
        <dbReference type="PIRNR" id="PIRNR001461"/>
    </source>
</evidence>
<feature type="binding site" evidence="10 13">
    <location>
        <position position="32"/>
    </location>
    <ligand>
        <name>a divalent metal cation</name>
        <dbReference type="ChEBI" id="CHEBI:60240"/>
    </ligand>
</feature>
<evidence type="ECO:0000256" key="8">
    <source>
        <dbReference type="ARBA" id="ARBA00022723"/>
    </source>
</evidence>
<feature type="binding site" evidence="10 14">
    <location>
        <begin position="192"/>
        <end position="193"/>
    </location>
    <ligand>
        <name>substrate</name>
    </ligand>
</feature>
<feature type="binding site" evidence="14">
    <location>
        <position position="172"/>
    </location>
    <ligand>
        <name>substrate</name>
    </ligand>
</feature>
<keyword evidence="16" id="KW-1185">Reference proteome</keyword>
<protein>
    <recommendedName>
        <fullName evidence="7 10">Ribulose-phosphate 3-epimerase</fullName>
        <ecNumber evidence="7 10">5.1.3.1</ecNumber>
    </recommendedName>
</protein>
<dbReference type="PIRSF" id="PIRSF001461">
    <property type="entry name" value="RPE"/>
    <property type="match status" value="1"/>
</dbReference>
<evidence type="ECO:0000256" key="9">
    <source>
        <dbReference type="ARBA" id="ARBA00023235"/>
    </source>
</evidence>
<dbReference type="GO" id="GO:0019323">
    <property type="term" value="P:pentose catabolic process"/>
    <property type="evidence" value="ECO:0007669"/>
    <property type="project" value="UniProtKB-UniRule"/>
</dbReference>
<dbReference type="PANTHER" id="PTHR11749">
    <property type="entry name" value="RIBULOSE-5-PHOSPHATE-3-EPIMERASE"/>
    <property type="match status" value="1"/>
</dbReference>
<dbReference type="SUPFAM" id="SSF51366">
    <property type="entry name" value="Ribulose-phoshate binding barrel"/>
    <property type="match status" value="1"/>
</dbReference>
<name>D1AJL0_SEBTE</name>
<organism evidence="15 16">
    <name type="scientific">Sebaldella termitidis (strain ATCC 33386 / NCTC 11300)</name>
    <dbReference type="NCBI Taxonomy" id="526218"/>
    <lineage>
        <taxon>Bacteria</taxon>
        <taxon>Fusobacteriati</taxon>
        <taxon>Fusobacteriota</taxon>
        <taxon>Fusobacteriia</taxon>
        <taxon>Fusobacteriales</taxon>
        <taxon>Leptotrichiaceae</taxon>
        <taxon>Sebaldella</taxon>
    </lineage>
</organism>
<dbReference type="PROSITE" id="PS01086">
    <property type="entry name" value="RIBUL_P_3_EPIMER_2"/>
    <property type="match status" value="1"/>
</dbReference>
<keyword evidence="9 10" id="KW-0413">Isomerase</keyword>
<dbReference type="STRING" id="526218.Sterm_2043"/>
<evidence type="ECO:0000256" key="13">
    <source>
        <dbReference type="PIRSR" id="PIRSR001461-2"/>
    </source>
</evidence>
<evidence type="ECO:0000256" key="7">
    <source>
        <dbReference type="ARBA" id="ARBA00013188"/>
    </source>
</evidence>
<dbReference type="eggNOG" id="COG0036">
    <property type="taxonomic scope" value="Bacteria"/>
</dbReference>
<evidence type="ECO:0000313" key="16">
    <source>
        <dbReference type="Proteomes" id="UP000000845"/>
    </source>
</evidence>
<dbReference type="NCBIfam" id="TIGR01163">
    <property type="entry name" value="rpe"/>
    <property type="match status" value="1"/>
</dbReference>
<feature type="binding site" evidence="10 13">
    <location>
        <position position="34"/>
    </location>
    <ligand>
        <name>a divalent metal cation</name>
        <dbReference type="ChEBI" id="CHEBI:60240"/>
    </ligand>
</feature>
<feature type="binding site" evidence="10 14">
    <location>
        <position position="7"/>
    </location>
    <ligand>
        <name>substrate</name>
    </ligand>
</feature>